<geneLocation type="plasmid" evidence="1 2">
    <name>pFA6</name>
</geneLocation>
<organism evidence="1 2">
    <name type="scientific">Fulvitalea axinellae</name>
    <dbReference type="NCBI Taxonomy" id="1182444"/>
    <lineage>
        <taxon>Bacteria</taxon>
        <taxon>Pseudomonadati</taxon>
        <taxon>Bacteroidota</taxon>
        <taxon>Cytophagia</taxon>
        <taxon>Cytophagales</taxon>
        <taxon>Persicobacteraceae</taxon>
        <taxon>Fulvitalea</taxon>
    </lineage>
</organism>
<keyword evidence="2" id="KW-1185">Reference proteome</keyword>
<gene>
    <name evidence="1" type="ORF">FUAX_51770</name>
</gene>
<name>A0AAU9DNI0_9BACT</name>
<proteinExistence type="predicted"/>
<sequence length="230" mass="27309">MTRKIYISLTFFPLCLFLFATEAFSSPKGWISMKISELGKSDTLHIYNSPNTSDKFISIFTTEKVRFVHHKSGKEDLLANISTHLNSFRPQFFYPEYSILNPVCIEILPLFYKIKINKSEFKYLLRNKRHRFESFSYLLVQNDILLGTKLTVHQQPDLLSKRVDLKDQNLLSFIRFNRKDSEWIYVEAIKDTWFEEPEDTASEEEKSKSPKGWIRWRKGNDILIHFRLLP</sequence>
<reference evidence="1 2" key="1">
    <citation type="submission" date="2021-12" db="EMBL/GenBank/DDBJ databases">
        <title>Genome sequencing of bacteria with rrn-lacking chromosome and rrn-plasmid.</title>
        <authorList>
            <person name="Anda M."/>
            <person name="Iwasaki W."/>
        </authorList>
    </citation>
    <scope>NUCLEOTIDE SEQUENCE [LARGE SCALE GENOMIC DNA]</scope>
    <source>
        <strain evidence="1 2">DSM 100852</strain>
        <plasmid evidence="1 2">pFA6</plasmid>
    </source>
</reference>
<dbReference type="EMBL" id="AP025320">
    <property type="protein sequence ID" value="BDD12745.1"/>
    <property type="molecule type" value="Genomic_DNA"/>
</dbReference>
<dbReference type="KEGG" id="fax:FUAX_51770"/>
<keyword evidence="1" id="KW-0614">Plasmid</keyword>
<protein>
    <submittedName>
        <fullName evidence="1">Uncharacterized protein</fullName>
    </submittedName>
</protein>
<accession>A0AAU9DNI0</accession>
<dbReference type="Proteomes" id="UP001348817">
    <property type="component" value="Plasmid pFA6"/>
</dbReference>
<dbReference type="AlphaFoldDB" id="A0AAU9DNI0"/>
<evidence type="ECO:0000313" key="2">
    <source>
        <dbReference type="Proteomes" id="UP001348817"/>
    </source>
</evidence>
<evidence type="ECO:0000313" key="1">
    <source>
        <dbReference type="EMBL" id="BDD12745.1"/>
    </source>
</evidence>